<keyword evidence="7" id="KW-1185">Reference proteome</keyword>
<name>A0A6L8LWX4_9VIBR</name>
<keyword evidence="4" id="KW-0804">Transcription</keyword>
<dbReference type="EMBL" id="WWEU01000005">
    <property type="protein sequence ID" value="MYM60614.1"/>
    <property type="molecule type" value="Genomic_DNA"/>
</dbReference>
<keyword evidence="2" id="KW-0731">Sigma factor</keyword>
<dbReference type="Pfam" id="PF04545">
    <property type="entry name" value="Sigma70_r4"/>
    <property type="match status" value="1"/>
</dbReference>
<dbReference type="PANTHER" id="PTHR30385">
    <property type="entry name" value="SIGMA FACTOR F FLAGELLAR"/>
    <property type="match status" value="1"/>
</dbReference>
<evidence type="ECO:0000256" key="1">
    <source>
        <dbReference type="ARBA" id="ARBA00023015"/>
    </source>
</evidence>
<keyword evidence="3" id="KW-0238">DNA-binding</keyword>
<dbReference type="GO" id="GO:0003677">
    <property type="term" value="F:DNA binding"/>
    <property type="evidence" value="ECO:0007669"/>
    <property type="project" value="UniProtKB-KW"/>
</dbReference>
<keyword evidence="1" id="KW-0805">Transcription regulation</keyword>
<comment type="caution">
    <text evidence="6">The sequence shown here is derived from an EMBL/GenBank/DDBJ whole genome shotgun (WGS) entry which is preliminary data.</text>
</comment>
<evidence type="ECO:0000313" key="6">
    <source>
        <dbReference type="EMBL" id="MYM60614.1"/>
    </source>
</evidence>
<evidence type="ECO:0000256" key="4">
    <source>
        <dbReference type="ARBA" id="ARBA00023163"/>
    </source>
</evidence>
<dbReference type="InterPro" id="IPR000943">
    <property type="entry name" value="RNA_pol_sigma70"/>
</dbReference>
<dbReference type="InterPro" id="IPR013324">
    <property type="entry name" value="RNA_pol_sigma_r3/r4-like"/>
</dbReference>
<dbReference type="InterPro" id="IPR014284">
    <property type="entry name" value="RNA_pol_sigma-70_dom"/>
</dbReference>
<feature type="domain" description="RNA polymerase sigma-70" evidence="5">
    <location>
        <begin position="128"/>
        <end position="154"/>
    </location>
</feature>
<evidence type="ECO:0000256" key="2">
    <source>
        <dbReference type="ARBA" id="ARBA00023082"/>
    </source>
</evidence>
<reference evidence="6 7" key="1">
    <citation type="submission" date="2020-01" db="EMBL/GenBank/DDBJ databases">
        <title>Draft Genome Sequence of Vibrio sp. strain OCN044, Isolated from a Healthy Coral at Palmyra Atoll.</title>
        <authorList>
            <person name="Videau P."/>
            <person name="Loughran R."/>
            <person name="Esquivel A."/>
            <person name="Deadmond M."/>
            <person name="Paddock B.E."/>
            <person name="Saw J.H."/>
            <person name="Ushijima B."/>
        </authorList>
    </citation>
    <scope>NUCLEOTIDE SEQUENCE [LARGE SCALE GENOMIC DNA]</scope>
    <source>
        <strain evidence="6 7">OCN044</strain>
    </source>
</reference>
<dbReference type="NCBIfam" id="TIGR02937">
    <property type="entry name" value="sigma70-ECF"/>
    <property type="match status" value="1"/>
</dbReference>
<evidence type="ECO:0000259" key="5">
    <source>
        <dbReference type="PROSITE" id="PS00716"/>
    </source>
</evidence>
<protein>
    <submittedName>
        <fullName evidence="6">Sigma-70 family RNA polymerase sigma factor</fullName>
    </submittedName>
</protein>
<dbReference type="GO" id="GO:0006352">
    <property type="term" value="P:DNA-templated transcription initiation"/>
    <property type="evidence" value="ECO:0007669"/>
    <property type="project" value="InterPro"/>
</dbReference>
<dbReference type="Gene3D" id="1.20.140.160">
    <property type="match status" value="1"/>
</dbReference>
<dbReference type="InterPro" id="IPR007630">
    <property type="entry name" value="RNA_pol_sigma70_r4"/>
</dbReference>
<evidence type="ECO:0000256" key="3">
    <source>
        <dbReference type="ARBA" id="ARBA00023125"/>
    </source>
</evidence>
<dbReference type="SUPFAM" id="SSF88659">
    <property type="entry name" value="Sigma3 and sigma4 domains of RNA polymerase sigma factors"/>
    <property type="match status" value="1"/>
</dbReference>
<dbReference type="GO" id="GO:0016987">
    <property type="term" value="F:sigma factor activity"/>
    <property type="evidence" value="ECO:0007669"/>
    <property type="project" value="UniProtKB-KW"/>
</dbReference>
<dbReference type="AlphaFoldDB" id="A0A6L8LWX4"/>
<dbReference type="PROSITE" id="PS00716">
    <property type="entry name" value="SIGMA70_2"/>
    <property type="match status" value="1"/>
</dbReference>
<evidence type="ECO:0000313" key="7">
    <source>
        <dbReference type="Proteomes" id="UP000478571"/>
    </source>
</evidence>
<accession>A0A6L8LWX4</accession>
<gene>
    <name evidence="6" type="ORF">GTG28_15385</name>
</gene>
<dbReference type="PANTHER" id="PTHR30385:SF7">
    <property type="entry name" value="RNA POLYMERASE SIGMA FACTOR FLIA"/>
    <property type="match status" value="1"/>
</dbReference>
<proteinExistence type="predicted"/>
<dbReference type="Proteomes" id="UP000478571">
    <property type="component" value="Unassembled WGS sequence"/>
</dbReference>
<organism evidence="6 7">
    <name type="scientific">Vibrio tetraodonis subsp. pristinus</name>
    <dbReference type="NCBI Taxonomy" id="2695891"/>
    <lineage>
        <taxon>Bacteria</taxon>
        <taxon>Pseudomonadati</taxon>
        <taxon>Pseudomonadota</taxon>
        <taxon>Gammaproteobacteria</taxon>
        <taxon>Vibrionales</taxon>
        <taxon>Vibrionaceae</taxon>
        <taxon>Vibrio</taxon>
    </lineage>
</organism>
<sequence length="163" mass="19516">MMAQKFFRLYGHMSRVDFDDYLNTAYVVALESLKKFRPEKGKFKNYILKCINYELRKLTFNSYREFYYSISIEEFIIDHKDNYRLLSLHYEFNEQSFLMTKNFIDNVLSILTDSQLDLIYCHYYKGMTFKDISKSLGVSPSRVSQLHSETILDIKKIGFHSND</sequence>